<accession>A0A8J7WRB8</accession>
<name>A0A8J7WRB8_9ACTN</name>
<dbReference type="Proteomes" id="UP000677913">
    <property type="component" value="Unassembled WGS sequence"/>
</dbReference>
<feature type="domain" description="DNA-binding protein Rv2175c wHTH" evidence="2">
    <location>
        <begin position="31"/>
        <end position="75"/>
    </location>
</feature>
<dbReference type="EMBL" id="JAGSXH010000054">
    <property type="protein sequence ID" value="MBS2964577.1"/>
    <property type="molecule type" value="Genomic_DNA"/>
</dbReference>
<evidence type="ECO:0000259" key="2">
    <source>
        <dbReference type="Pfam" id="PF21531"/>
    </source>
</evidence>
<reference evidence="3" key="1">
    <citation type="submission" date="2021-04" db="EMBL/GenBank/DDBJ databases">
        <title>Genome based classification of Actinospica acidithermotolerans sp. nov., an actinobacterium isolated from an Indonesian hot spring.</title>
        <authorList>
            <person name="Kusuma A.B."/>
            <person name="Putra K.E."/>
            <person name="Nafisah S."/>
            <person name="Loh J."/>
            <person name="Nouioui I."/>
            <person name="Goodfellow M."/>
        </authorList>
    </citation>
    <scope>NUCLEOTIDE SEQUENCE</scope>
    <source>
        <strain evidence="3">DSM 45618</strain>
    </source>
</reference>
<dbReference type="GO" id="GO:0003677">
    <property type="term" value="F:DNA binding"/>
    <property type="evidence" value="ECO:0007669"/>
    <property type="project" value="UniProtKB-KW"/>
</dbReference>
<evidence type="ECO:0000313" key="3">
    <source>
        <dbReference type="EMBL" id="MBS2964577.1"/>
    </source>
</evidence>
<dbReference type="AlphaFoldDB" id="A0A8J7WRB8"/>
<feature type="domain" description="Rv2175c C-terminal" evidence="1">
    <location>
        <begin position="82"/>
        <end position="136"/>
    </location>
</feature>
<dbReference type="Pfam" id="PF21531">
    <property type="entry name" value="Rv2175c_wHTH"/>
    <property type="match status" value="1"/>
</dbReference>
<evidence type="ECO:0000313" key="4">
    <source>
        <dbReference type="Proteomes" id="UP000677913"/>
    </source>
</evidence>
<comment type="caution">
    <text evidence="3">The sequence shown here is derived from an EMBL/GenBank/DDBJ whole genome shotgun (WGS) entry which is preliminary data.</text>
</comment>
<keyword evidence="4" id="KW-1185">Reference proteome</keyword>
<keyword evidence="3" id="KW-0238">DNA-binding</keyword>
<dbReference type="InterPro" id="IPR041098">
    <property type="entry name" value="Rv2175c_C"/>
</dbReference>
<evidence type="ECO:0000259" key="1">
    <source>
        <dbReference type="Pfam" id="PF18367"/>
    </source>
</evidence>
<proteinExistence type="predicted"/>
<gene>
    <name evidence="3" type="ORF">KGA66_16090</name>
</gene>
<organism evidence="3 4">
    <name type="scientific">Actinocrinis puniceicyclus</name>
    <dbReference type="NCBI Taxonomy" id="977794"/>
    <lineage>
        <taxon>Bacteria</taxon>
        <taxon>Bacillati</taxon>
        <taxon>Actinomycetota</taxon>
        <taxon>Actinomycetes</taxon>
        <taxon>Catenulisporales</taxon>
        <taxon>Actinospicaceae</taxon>
        <taxon>Actinocrinis</taxon>
    </lineage>
</organism>
<sequence>MPWRWALSEGHGNLGGVTSIFAELEELVPVWLTLPEVAERLALPITRTRQLLKEHQIVAVRRGDSKALSVPAAFLDGGQILKGLPGTLTLLADNHFSVEESVRWLFTPDESLPGTPVQALADNRGTEVRRRAHALGF</sequence>
<dbReference type="InterPro" id="IPR048576">
    <property type="entry name" value="Rv2175c_wHTH"/>
</dbReference>
<protein>
    <submittedName>
        <fullName evidence="3">DNA-binding protein</fullName>
    </submittedName>
</protein>
<dbReference type="Pfam" id="PF18367">
    <property type="entry name" value="Rv2175c_C"/>
    <property type="match status" value="1"/>
</dbReference>